<gene>
    <name evidence="1" type="ORF">H7F53_05865</name>
</gene>
<sequence length="163" mass="17385">MTYIVTGLAADLFADLPDLDDAALAQRGISRVTATANRGFPCRITLEDARQGEELLLLNHVTHPVAGPYRFAYAIYVRVAAIRAGGAPARHVAVPPPVFAGRHLALRGFADDGTLREARLAAPGEADPAIRALFADPAIAYIHAHNAAPGCFAARVDREEPRL</sequence>
<protein>
    <submittedName>
        <fullName evidence="1">DUF1203 domain-containing protein</fullName>
    </submittedName>
</protein>
<accession>A0A7X1FX74</accession>
<organism evidence="1 2">
    <name type="scientific">Novosphingobium piscinae</name>
    <dbReference type="NCBI Taxonomy" id="1507448"/>
    <lineage>
        <taxon>Bacteria</taxon>
        <taxon>Pseudomonadati</taxon>
        <taxon>Pseudomonadota</taxon>
        <taxon>Alphaproteobacteria</taxon>
        <taxon>Sphingomonadales</taxon>
        <taxon>Sphingomonadaceae</taxon>
        <taxon>Novosphingobium</taxon>
    </lineage>
</organism>
<name>A0A7X1FX74_9SPHN</name>
<reference evidence="1 2" key="1">
    <citation type="submission" date="2020-08" db="EMBL/GenBank/DDBJ databases">
        <title>The genome sequence of type strain Novosphingobium piscinae KCTC 42194.</title>
        <authorList>
            <person name="Liu Y."/>
        </authorList>
    </citation>
    <scope>NUCLEOTIDE SEQUENCE [LARGE SCALE GENOMIC DNA]</scope>
    <source>
        <strain evidence="1 2">KCTC 42194</strain>
    </source>
</reference>
<evidence type="ECO:0000313" key="1">
    <source>
        <dbReference type="EMBL" id="MBC2668660.1"/>
    </source>
</evidence>
<proteinExistence type="predicted"/>
<dbReference type="Pfam" id="PF06718">
    <property type="entry name" value="DUF1203"/>
    <property type="match status" value="1"/>
</dbReference>
<dbReference type="Proteomes" id="UP000551327">
    <property type="component" value="Unassembled WGS sequence"/>
</dbReference>
<dbReference type="EMBL" id="JACLAX010000004">
    <property type="protein sequence ID" value="MBC2668660.1"/>
    <property type="molecule type" value="Genomic_DNA"/>
</dbReference>
<dbReference type="InterPro" id="IPR009593">
    <property type="entry name" value="DUF1203"/>
</dbReference>
<evidence type="ECO:0000313" key="2">
    <source>
        <dbReference type="Proteomes" id="UP000551327"/>
    </source>
</evidence>
<keyword evidence="2" id="KW-1185">Reference proteome</keyword>
<dbReference type="AlphaFoldDB" id="A0A7X1FX74"/>
<comment type="caution">
    <text evidence="1">The sequence shown here is derived from an EMBL/GenBank/DDBJ whole genome shotgun (WGS) entry which is preliminary data.</text>
</comment>
<dbReference type="RefSeq" id="WP_185678541.1">
    <property type="nucleotide sequence ID" value="NZ_JACLAX010000004.1"/>
</dbReference>